<name>A0A916QFS9_9LACO</name>
<dbReference type="Pfam" id="PF21259">
    <property type="entry name" value="Rgg_C"/>
    <property type="match status" value="1"/>
</dbReference>
<dbReference type="EMBL" id="BMAY01000002">
    <property type="protein sequence ID" value="GFZ26510.1"/>
    <property type="molecule type" value="Genomic_DNA"/>
</dbReference>
<dbReference type="Gene3D" id="1.25.40.400">
    <property type="match status" value="1"/>
</dbReference>
<dbReference type="InterPro" id="IPR010057">
    <property type="entry name" value="Transcription_activator_Rgg_C"/>
</dbReference>
<gene>
    <name evidence="2" type="ORF">LCB40_03900</name>
</gene>
<dbReference type="SMART" id="SM00530">
    <property type="entry name" value="HTH_XRE"/>
    <property type="match status" value="1"/>
</dbReference>
<dbReference type="InterPro" id="IPR053163">
    <property type="entry name" value="HTH-type_regulator_Rgg"/>
</dbReference>
<dbReference type="InterPro" id="IPR001387">
    <property type="entry name" value="Cro/C1-type_HTH"/>
</dbReference>
<proteinExistence type="predicted"/>
<dbReference type="RefSeq" id="WP_212780210.1">
    <property type="nucleotide sequence ID" value="NZ_BMAY01000002.1"/>
</dbReference>
<dbReference type="CDD" id="cd00093">
    <property type="entry name" value="HTH_XRE"/>
    <property type="match status" value="1"/>
</dbReference>
<dbReference type="NCBIfam" id="TIGR01716">
    <property type="entry name" value="RGG_Cterm"/>
    <property type="match status" value="1"/>
</dbReference>
<feature type="domain" description="HTH cro/C1-type" evidence="1">
    <location>
        <begin position="7"/>
        <end position="60"/>
    </location>
</feature>
<comment type="caution">
    <text evidence="2">The sequence shown here is derived from an EMBL/GenBank/DDBJ whole genome shotgun (WGS) entry which is preliminary data.</text>
</comment>
<dbReference type="SUPFAM" id="SSF47413">
    <property type="entry name" value="lambda repressor-like DNA-binding domains"/>
    <property type="match status" value="1"/>
</dbReference>
<evidence type="ECO:0000259" key="1">
    <source>
        <dbReference type="PROSITE" id="PS50943"/>
    </source>
</evidence>
<sequence length="272" mass="32008">MSIGEKLKKIRREKGLTQKEMAADIVSVSYYAKVERGENNISADMLLALLEQHHIDIVYFFQDSTTVNTQVNMNDLMIDQLTEAYYQNDKNKLATLTNEVYRDKNQYSRRTYLYTKLIETSGNDDLSTLTSEERQEIKDKIFSQQTWTNKNLELFCSSMRLYNFWNLSFIVNSILVKEALESNHDSDRNKVLCAILVNFIHVALENEEYDLAKNAIYKINRFPNQSELFLYKAIAKYYEAYIAKDKDSTQMYLYVLRNTGYKFCDHVLLKLK</sequence>
<evidence type="ECO:0000313" key="2">
    <source>
        <dbReference type="EMBL" id="GFZ26510.1"/>
    </source>
</evidence>
<dbReference type="Proteomes" id="UP000677218">
    <property type="component" value="Unassembled WGS sequence"/>
</dbReference>
<organism evidence="2 3">
    <name type="scientific">Lactobacillus corticis</name>
    <dbReference type="NCBI Taxonomy" id="2201249"/>
    <lineage>
        <taxon>Bacteria</taxon>
        <taxon>Bacillati</taxon>
        <taxon>Bacillota</taxon>
        <taxon>Bacilli</taxon>
        <taxon>Lactobacillales</taxon>
        <taxon>Lactobacillaceae</taxon>
        <taxon>Lactobacillus</taxon>
    </lineage>
</organism>
<dbReference type="PANTHER" id="PTHR37038">
    <property type="entry name" value="TRANSCRIPTIONAL REGULATOR-RELATED"/>
    <property type="match status" value="1"/>
</dbReference>
<dbReference type="InterPro" id="IPR010982">
    <property type="entry name" value="Lambda_DNA-bd_dom_sf"/>
</dbReference>
<dbReference type="Gene3D" id="1.10.260.40">
    <property type="entry name" value="lambda repressor-like DNA-binding domains"/>
    <property type="match status" value="1"/>
</dbReference>
<dbReference type="GO" id="GO:0003677">
    <property type="term" value="F:DNA binding"/>
    <property type="evidence" value="ECO:0007669"/>
    <property type="project" value="InterPro"/>
</dbReference>
<reference evidence="2" key="1">
    <citation type="submission" date="2020-08" db="EMBL/GenBank/DDBJ databases">
        <title>Taxonomic study for Lactobacillus species isolated from hardwood bark.</title>
        <authorList>
            <person name="Tohno M."/>
            <person name="Tanizawa Y."/>
        </authorList>
    </citation>
    <scope>NUCLEOTIDE SEQUENCE</scope>
    <source>
        <strain evidence="2">B40</strain>
    </source>
</reference>
<evidence type="ECO:0000313" key="3">
    <source>
        <dbReference type="Proteomes" id="UP000677218"/>
    </source>
</evidence>
<keyword evidence="3" id="KW-1185">Reference proteome</keyword>
<dbReference type="Pfam" id="PF01381">
    <property type="entry name" value="HTH_3"/>
    <property type="match status" value="1"/>
</dbReference>
<dbReference type="PROSITE" id="PS50943">
    <property type="entry name" value="HTH_CROC1"/>
    <property type="match status" value="1"/>
</dbReference>
<accession>A0A916QFS9</accession>
<protein>
    <recommendedName>
        <fullName evidence="1">HTH cro/C1-type domain-containing protein</fullName>
    </recommendedName>
</protein>
<dbReference type="AlphaFoldDB" id="A0A916QFS9"/>